<comment type="caution">
    <text evidence="2">The sequence shown here is derived from an EMBL/GenBank/DDBJ whole genome shotgun (WGS) entry which is preliminary data.</text>
</comment>
<evidence type="ECO:0000313" key="2">
    <source>
        <dbReference type="EMBL" id="GAH69678.1"/>
    </source>
</evidence>
<protein>
    <submittedName>
        <fullName evidence="2">Putative reductive dehalogenase (RdhA)</fullName>
    </submittedName>
</protein>
<dbReference type="PANTHER" id="PTHR42827:SF1">
    <property type="entry name" value="IRON-SULFUR CLUSTER-BINDING PROTEIN"/>
    <property type="match status" value="1"/>
</dbReference>
<organism evidence="2">
    <name type="scientific">marine sediment metagenome</name>
    <dbReference type="NCBI Taxonomy" id="412755"/>
    <lineage>
        <taxon>unclassified sequences</taxon>
        <taxon>metagenomes</taxon>
        <taxon>ecological metagenomes</taxon>
    </lineage>
</organism>
<dbReference type="Pfam" id="PF12838">
    <property type="entry name" value="Fer4_7"/>
    <property type="match status" value="1"/>
</dbReference>
<evidence type="ECO:0000259" key="1">
    <source>
        <dbReference type="PROSITE" id="PS51379"/>
    </source>
</evidence>
<dbReference type="PROSITE" id="PS51379">
    <property type="entry name" value="4FE4S_FER_2"/>
    <property type="match status" value="1"/>
</dbReference>
<name>X1JIW4_9ZZZZ</name>
<reference evidence="2" key="1">
    <citation type="journal article" date="2014" name="Front. Microbiol.">
        <title>High frequency of phylogenetically diverse reductive dehalogenase-homologous genes in deep subseafloor sedimentary metagenomes.</title>
        <authorList>
            <person name="Kawai M."/>
            <person name="Futagami T."/>
            <person name="Toyoda A."/>
            <person name="Takaki Y."/>
            <person name="Nishi S."/>
            <person name="Hori S."/>
            <person name="Arai W."/>
            <person name="Tsubouchi T."/>
            <person name="Morono Y."/>
            <person name="Uchiyama I."/>
            <person name="Ito T."/>
            <person name="Fujiyama A."/>
            <person name="Inagaki F."/>
            <person name="Takami H."/>
        </authorList>
    </citation>
    <scope>NUCLEOTIDE SEQUENCE</scope>
    <source>
        <strain evidence="2">Expedition CK06-06</strain>
    </source>
</reference>
<feature type="domain" description="4Fe-4S ferredoxin-type" evidence="1">
    <location>
        <begin position="98"/>
        <end position="127"/>
    </location>
</feature>
<dbReference type="Gene3D" id="3.30.70.20">
    <property type="match status" value="1"/>
</dbReference>
<dbReference type="SUPFAM" id="SSF54862">
    <property type="entry name" value="4Fe-4S ferredoxins"/>
    <property type="match status" value="1"/>
</dbReference>
<accession>X1JIW4</accession>
<feature type="non-terminal residue" evidence="2">
    <location>
        <position position="1"/>
    </location>
</feature>
<proteinExistence type="predicted"/>
<dbReference type="PANTHER" id="PTHR42827">
    <property type="entry name" value="IRON-SULFUR CLUSTER-BINDING PROTEIN-RELATED"/>
    <property type="match status" value="1"/>
</dbReference>
<dbReference type="InterPro" id="IPR017896">
    <property type="entry name" value="4Fe4S_Fe-S-bd"/>
</dbReference>
<sequence>NSDGIATAPAQPSSASTAIAYSKMAFLIACVGEFIRNLGYRAIQCGNDTALSIPLAIDAGLGALGRSGLLITPEYGPRVRICKVFTDLPLKSDIPNSKFIEIVDKTCRDCYKCADACENGAITKEREPSFKGDSSSNNPGIRKYYVNVEKCFEFWVENSGDCGNCIAVCPFSKINKSITPSEFWNKI</sequence>
<dbReference type="EMBL" id="BARU01029679">
    <property type="protein sequence ID" value="GAH69678.1"/>
    <property type="molecule type" value="Genomic_DNA"/>
</dbReference>
<gene>
    <name evidence="2" type="ORF">S03H2_47175</name>
</gene>
<dbReference type="AlphaFoldDB" id="X1JIW4"/>